<proteinExistence type="predicted"/>
<dbReference type="AlphaFoldDB" id="A0A4R1BIF5"/>
<evidence type="ECO:0000256" key="1">
    <source>
        <dbReference type="SAM" id="SignalP"/>
    </source>
</evidence>
<evidence type="ECO:0000313" key="2">
    <source>
        <dbReference type="EMBL" id="TCJ17053.1"/>
    </source>
</evidence>
<dbReference type="OrthoDB" id="794403at2"/>
<dbReference type="EMBL" id="SJZI01000009">
    <property type="protein sequence ID" value="TCJ17053.1"/>
    <property type="molecule type" value="Genomic_DNA"/>
</dbReference>
<evidence type="ECO:0000313" key="3">
    <source>
        <dbReference type="Proteomes" id="UP000295334"/>
    </source>
</evidence>
<organism evidence="2 3">
    <name type="scientific">Flaviaesturariibacter flavus</name>
    <dbReference type="NCBI Taxonomy" id="2502780"/>
    <lineage>
        <taxon>Bacteria</taxon>
        <taxon>Pseudomonadati</taxon>
        <taxon>Bacteroidota</taxon>
        <taxon>Chitinophagia</taxon>
        <taxon>Chitinophagales</taxon>
        <taxon>Chitinophagaceae</taxon>
        <taxon>Flaviaestuariibacter</taxon>
    </lineage>
</organism>
<sequence>MRNLTFLLLLLLAACSGNDNNNKKKTTETTRAAAPADGETCYRRVQGRDTFSLRLQRNGADLSGDLGFDNYEKDSSRGTVTGKVTGNVYRLIYVFESEGSSSVMEIFFRREGNGLVRGVGPMENSGDTVRYAHPGSVQFLSEERWEPVDCAKAAR</sequence>
<feature type="signal peptide" evidence="1">
    <location>
        <begin position="1"/>
        <end position="19"/>
    </location>
</feature>
<accession>A0A4R1BIF5</accession>
<keyword evidence="1" id="KW-0732">Signal</keyword>
<dbReference type="RefSeq" id="WP_131448255.1">
    <property type="nucleotide sequence ID" value="NZ_SJZI01000009.1"/>
</dbReference>
<dbReference type="PROSITE" id="PS51257">
    <property type="entry name" value="PROKAR_LIPOPROTEIN"/>
    <property type="match status" value="1"/>
</dbReference>
<name>A0A4R1BIF5_9BACT</name>
<reference evidence="2 3" key="1">
    <citation type="submission" date="2019-03" db="EMBL/GenBank/DDBJ databases">
        <authorList>
            <person name="Kim M.K.M."/>
        </authorList>
    </citation>
    <scope>NUCLEOTIDE SEQUENCE [LARGE SCALE GENOMIC DNA]</scope>
    <source>
        <strain evidence="2 3">17J68-12</strain>
    </source>
</reference>
<protein>
    <recommendedName>
        <fullName evidence="4">Lipoprotein</fullName>
    </recommendedName>
</protein>
<keyword evidence="3" id="KW-1185">Reference proteome</keyword>
<dbReference type="Proteomes" id="UP000295334">
    <property type="component" value="Unassembled WGS sequence"/>
</dbReference>
<evidence type="ECO:0008006" key="4">
    <source>
        <dbReference type="Google" id="ProtNLM"/>
    </source>
</evidence>
<gene>
    <name evidence="2" type="ORF">EPD60_07005</name>
</gene>
<feature type="chain" id="PRO_5021012123" description="Lipoprotein" evidence="1">
    <location>
        <begin position="20"/>
        <end position="155"/>
    </location>
</feature>
<comment type="caution">
    <text evidence="2">The sequence shown here is derived from an EMBL/GenBank/DDBJ whole genome shotgun (WGS) entry which is preliminary data.</text>
</comment>